<dbReference type="RefSeq" id="XP_023948195.2">
    <property type="nucleotide sequence ID" value="XM_024092427.2"/>
</dbReference>
<name>A0A6J1NKC0_BICAN</name>
<dbReference type="PROSITE" id="PS50191">
    <property type="entry name" value="CRAL_TRIO"/>
    <property type="match status" value="1"/>
</dbReference>
<dbReference type="PANTHER" id="PTHR10174:SF222">
    <property type="entry name" value="GH10083P-RELATED"/>
    <property type="match status" value="1"/>
</dbReference>
<dbReference type="GeneID" id="112053127"/>
<dbReference type="OrthoDB" id="6682367at2759"/>
<sequence length="313" mass="36363">MQAPTQHPLIEVTLEEMERVRKHLNLDRAKISKDLDIIEEWVKKEEHLAKAAEYLDLNYIERLYIIEKGSVERTKSRIDRLLTTRGMIAEISLNKSIDEFDEFSQNVIYVPLPKLNPSDLSRVTVVQLINEKGNNTKFLHYLRYVFLIVDYCMKIDYTLGERYIIDLNQVNMTGISQINPFVLKKGEVLCTEGYGFRIKGVHIINAPYFVDKLVMILKSTVKEKISKRIHVHNTFEDLQKEISKEVLPEEYDGDLENCSVLYDKWKKTLKSEESRNVIDNANKLAAEESKRSSYSFNAEYLGMPGSFSQLVVD</sequence>
<dbReference type="AlphaFoldDB" id="A0A6J1NKC0"/>
<dbReference type="GO" id="GO:1902936">
    <property type="term" value="F:phosphatidylinositol bisphosphate binding"/>
    <property type="evidence" value="ECO:0007669"/>
    <property type="project" value="TreeGrafter"/>
</dbReference>
<accession>A0A6J1NKC0</accession>
<reference evidence="3" key="1">
    <citation type="submission" date="2025-08" db="UniProtKB">
        <authorList>
            <consortium name="RefSeq"/>
        </authorList>
    </citation>
    <scope>IDENTIFICATION</scope>
</reference>
<protein>
    <submittedName>
        <fullName evidence="3">Alpha-tocopherol transfer protein-like</fullName>
    </submittedName>
</protein>
<dbReference type="InterPro" id="IPR001251">
    <property type="entry name" value="CRAL-TRIO_dom"/>
</dbReference>
<dbReference type="Proteomes" id="UP001652582">
    <property type="component" value="Chromosome 8"/>
</dbReference>
<dbReference type="InterPro" id="IPR036865">
    <property type="entry name" value="CRAL-TRIO_dom_sf"/>
</dbReference>
<dbReference type="Gene3D" id="3.40.525.10">
    <property type="entry name" value="CRAL-TRIO lipid binding domain"/>
    <property type="match status" value="1"/>
</dbReference>
<dbReference type="CDD" id="cd00170">
    <property type="entry name" value="SEC14"/>
    <property type="match status" value="1"/>
</dbReference>
<dbReference type="PANTHER" id="PTHR10174">
    <property type="entry name" value="ALPHA-TOCOPHEROL TRANSFER PROTEIN-RELATED"/>
    <property type="match status" value="1"/>
</dbReference>
<dbReference type="KEGG" id="bany:112053127"/>
<evidence type="ECO:0000313" key="3">
    <source>
        <dbReference type="RefSeq" id="XP_023948195.2"/>
    </source>
</evidence>
<dbReference type="PRINTS" id="PR00180">
    <property type="entry name" value="CRETINALDHBP"/>
</dbReference>
<dbReference type="Pfam" id="PF00650">
    <property type="entry name" value="CRAL_TRIO"/>
    <property type="match status" value="1"/>
</dbReference>
<dbReference type="SUPFAM" id="SSF52087">
    <property type="entry name" value="CRAL/TRIO domain"/>
    <property type="match status" value="1"/>
</dbReference>
<dbReference type="Gene3D" id="1.20.5.1200">
    <property type="entry name" value="Alpha-tocopherol transfer"/>
    <property type="match status" value="1"/>
</dbReference>
<organism evidence="2 3">
    <name type="scientific">Bicyclus anynana</name>
    <name type="common">Squinting bush brown butterfly</name>
    <dbReference type="NCBI Taxonomy" id="110368"/>
    <lineage>
        <taxon>Eukaryota</taxon>
        <taxon>Metazoa</taxon>
        <taxon>Ecdysozoa</taxon>
        <taxon>Arthropoda</taxon>
        <taxon>Hexapoda</taxon>
        <taxon>Insecta</taxon>
        <taxon>Pterygota</taxon>
        <taxon>Neoptera</taxon>
        <taxon>Endopterygota</taxon>
        <taxon>Lepidoptera</taxon>
        <taxon>Glossata</taxon>
        <taxon>Ditrysia</taxon>
        <taxon>Papilionoidea</taxon>
        <taxon>Nymphalidae</taxon>
        <taxon>Satyrinae</taxon>
        <taxon>Satyrini</taxon>
        <taxon>Mycalesina</taxon>
        <taxon>Bicyclus</taxon>
    </lineage>
</organism>
<gene>
    <name evidence="3" type="primary">LOC112053127</name>
</gene>
<evidence type="ECO:0000313" key="2">
    <source>
        <dbReference type="Proteomes" id="UP001652582"/>
    </source>
</evidence>
<feature type="domain" description="CRAL-TRIO" evidence="1">
    <location>
        <begin position="141"/>
        <end position="259"/>
    </location>
</feature>
<proteinExistence type="predicted"/>
<keyword evidence="2" id="KW-1185">Reference proteome</keyword>
<dbReference type="GO" id="GO:0016020">
    <property type="term" value="C:membrane"/>
    <property type="evidence" value="ECO:0007669"/>
    <property type="project" value="TreeGrafter"/>
</dbReference>
<evidence type="ECO:0000259" key="1">
    <source>
        <dbReference type="PROSITE" id="PS50191"/>
    </source>
</evidence>